<dbReference type="GO" id="GO:0005524">
    <property type="term" value="F:ATP binding"/>
    <property type="evidence" value="ECO:0007669"/>
    <property type="project" value="UniProtKB-UniRule"/>
</dbReference>
<dbReference type="GO" id="GO:0005656">
    <property type="term" value="C:nuclear pre-replicative complex"/>
    <property type="evidence" value="ECO:0007669"/>
    <property type="project" value="UniProtKB-ARBA"/>
</dbReference>
<evidence type="ECO:0000256" key="6">
    <source>
        <dbReference type="ARBA" id="ARBA00022806"/>
    </source>
</evidence>
<dbReference type="GO" id="GO:0042555">
    <property type="term" value="C:MCM complex"/>
    <property type="evidence" value="ECO:0007669"/>
    <property type="project" value="UniProtKB-UniRule"/>
</dbReference>
<dbReference type="Pfam" id="PF21128">
    <property type="entry name" value="WHD_MCM4"/>
    <property type="match status" value="1"/>
</dbReference>
<dbReference type="SMART" id="SM00350">
    <property type="entry name" value="MCM"/>
    <property type="match status" value="1"/>
</dbReference>
<dbReference type="InterPro" id="IPR033762">
    <property type="entry name" value="MCM_OB"/>
</dbReference>
<name>A0A9P8Q0T2_WICPI</name>
<evidence type="ECO:0000256" key="5">
    <source>
        <dbReference type="ARBA" id="ARBA00022801"/>
    </source>
</evidence>
<keyword evidence="5 11" id="KW-0378">Hydrolase</keyword>
<feature type="compositionally biased region" description="Gly residues" evidence="12">
    <location>
        <begin position="85"/>
        <end position="98"/>
    </location>
</feature>
<dbReference type="GO" id="GO:0000727">
    <property type="term" value="P:double-strand break repair via break-induced replication"/>
    <property type="evidence" value="ECO:0007669"/>
    <property type="project" value="UniProtKB-ARBA"/>
</dbReference>
<keyword evidence="7 10" id="KW-0067">ATP-binding</keyword>
<dbReference type="GO" id="GO:0071162">
    <property type="term" value="C:CMG complex"/>
    <property type="evidence" value="ECO:0007669"/>
    <property type="project" value="UniProtKB-ARBA"/>
</dbReference>
<comment type="similarity">
    <text evidence="2 10">Belongs to the MCM family.</text>
</comment>
<keyword evidence="9 11" id="KW-0539">Nucleus</keyword>
<dbReference type="CDD" id="cd17755">
    <property type="entry name" value="MCM4"/>
    <property type="match status" value="1"/>
</dbReference>
<feature type="compositionally biased region" description="Polar residues" evidence="12">
    <location>
        <begin position="26"/>
        <end position="37"/>
    </location>
</feature>
<dbReference type="GO" id="GO:0017116">
    <property type="term" value="F:single-stranded DNA helicase activity"/>
    <property type="evidence" value="ECO:0007669"/>
    <property type="project" value="TreeGrafter"/>
</dbReference>
<dbReference type="Pfam" id="PF14551">
    <property type="entry name" value="MCM_N"/>
    <property type="match status" value="1"/>
</dbReference>
<feature type="domain" description="MCM C-terminal AAA(+) ATPase" evidence="13">
    <location>
        <begin position="531"/>
        <end position="737"/>
    </location>
</feature>
<evidence type="ECO:0000256" key="11">
    <source>
        <dbReference type="RuleBase" id="RU368062"/>
    </source>
</evidence>
<dbReference type="Pfam" id="PF17207">
    <property type="entry name" value="MCM_OB"/>
    <property type="match status" value="1"/>
</dbReference>
<comment type="subunit">
    <text evidence="11">Component of the MCM2-7 complex.</text>
</comment>
<evidence type="ECO:0000256" key="9">
    <source>
        <dbReference type="ARBA" id="ARBA00023242"/>
    </source>
</evidence>
<evidence type="ECO:0000256" key="8">
    <source>
        <dbReference type="ARBA" id="ARBA00023125"/>
    </source>
</evidence>
<dbReference type="Gene3D" id="2.40.50.140">
    <property type="entry name" value="Nucleic acid-binding proteins"/>
    <property type="match status" value="1"/>
</dbReference>
<dbReference type="Gene3D" id="2.20.28.10">
    <property type="match status" value="1"/>
</dbReference>
<organism evidence="14 15">
    <name type="scientific">Wickerhamomyces pijperi</name>
    <name type="common">Yeast</name>
    <name type="synonym">Pichia pijperi</name>
    <dbReference type="NCBI Taxonomy" id="599730"/>
    <lineage>
        <taxon>Eukaryota</taxon>
        <taxon>Fungi</taxon>
        <taxon>Dikarya</taxon>
        <taxon>Ascomycota</taxon>
        <taxon>Saccharomycotina</taxon>
        <taxon>Saccharomycetes</taxon>
        <taxon>Phaffomycetales</taxon>
        <taxon>Wickerhamomycetaceae</taxon>
        <taxon>Wickerhamomyces</taxon>
    </lineage>
</organism>
<dbReference type="GO" id="GO:0006271">
    <property type="term" value="P:DNA strand elongation involved in DNA replication"/>
    <property type="evidence" value="ECO:0007669"/>
    <property type="project" value="TreeGrafter"/>
</dbReference>
<sequence length="944" mass="104520">MSSPLNYDLSSDGPEGGNNNNNNNNRTNSSQIPSSVGGTPLPAAEGPFFGSPGDTTPSRNTYATSEGYSNMDITASSPLGPFHGSQGGGSSVGTGGGASSPLHYSSSQFGSEPNHRGSDLGSELRSDNARRRKNQEGRANRGDINSSDLGPRRRLFNPSSGASTPAGQGSSGIPSSDIDGGEGGEGDDDDDLNPKQVIWGTDVNITTCSKAFRNFLMHFKMKYRRNYDGELEQLDDDEYYYVDLMKDMIDTNTTNLNLDARNLLAYEPSRDLYRLLQMYPSEIIPIMDQVTKECILQIAEDEGMRGAVIDAIDVAVYKIRPYNPKIQKDMRQLDIEDIDKLVGVKGIVLRVTNIIPEMRTAFFKCSVCDHQVTVDIDRGIIHEPTVCPRPACAQPNTMVLIHNRCTFADRQIVKFQETPDMVPDGQTPHSVALSLHDELVDCVRPGDKIEVTGLYRSTPVRVNAVQRTQKALFKTHLDVVHVKKTDAKRLNVEVETNEEVEAQRNQEVEEVRHITEQEIQKIHETSERPDLYDLLSRSVAPSIFELDDVKKGILLQLFGGTSKTLQKGGRYRGDINVLLCGDPSTSKSQLLQYVHKIAPRGIYTSGKGSSAVGLTAYVTRDIETKQLVLESGALVLSDGGICCIDEFDKMSDMTRSVLHEAMEQQTISIAKAGIITTLNARTSILASANPINSRYDVNLPVTKNIDLPPPLLSRFDLVYLILDKVDEAADAHLGQHMLKMYASDTPQNVSATEILPIEFLTTYISYAKSKIQPKLTQEAKEELVKSYVDMRKLGDDSKADNRRITATTRQLESMIRLSEAHAKMRLSAEVELDDVREAVRLMRSAIKDYATDPITGKIDMDLVQTGHSASERRINDDFHASVKKFIEENVPVSMPFPTFMNDFNAQSQVRIESRELSDALDAIQKDGLIDVKGEGVRKIIYRSR</sequence>
<evidence type="ECO:0000259" key="13">
    <source>
        <dbReference type="PROSITE" id="PS50051"/>
    </source>
</evidence>
<dbReference type="InterPro" id="IPR027417">
    <property type="entry name" value="P-loop_NTPase"/>
</dbReference>
<dbReference type="GO" id="GO:0006267">
    <property type="term" value="P:pre-replicative complex assembly involved in nuclear cell cycle DNA replication"/>
    <property type="evidence" value="ECO:0007669"/>
    <property type="project" value="UniProtKB-ARBA"/>
</dbReference>
<dbReference type="FunFam" id="3.40.50.300:FF:000217">
    <property type="entry name" value="DNA helicase"/>
    <property type="match status" value="1"/>
</dbReference>
<dbReference type="PRINTS" id="PR01657">
    <property type="entry name" value="MCMFAMILY"/>
</dbReference>
<proteinExistence type="inferred from homology"/>
<dbReference type="GO" id="GO:0003697">
    <property type="term" value="F:single-stranded DNA binding"/>
    <property type="evidence" value="ECO:0007669"/>
    <property type="project" value="TreeGrafter"/>
</dbReference>
<evidence type="ECO:0000256" key="3">
    <source>
        <dbReference type="ARBA" id="ARBA00022705"/>
    </source>
</evidence>
<evidence type="ECO:0000256" key="2">
    <source>
        <dbReference type="ARBA" id="ARBA00008010"/>
    </source>
</evidence>
<evidence type="ECO:0000256" key="4">
    <source>
        <dbReference type="ARBA" id="ARBA00022741"/>
    </source>
</evidence>
<dbReference type="InterPro" id="IPR031327">
    <property type="entry name" value="MCM"/>
</dbReference>
<dbReference type="PROSITE" id="PS00847">
    <property type="entry name" value="MCM_1"/>
    <property type="match status" value="1"/>
</dbReference>
<comment type="catalytic activity">
    <reaction evidence="11">
        <text>ATP + H2O = ADP + phosphate + H(+)</text>
        <dbReference type="Rhea" id="RHEA:13065"/>
        <dbReference type="ChEBI" id="CHEBI:15377"/>
        <dbReference type="ChEBI" id="CHEBI:15378"/>
        <dbReference type="ChEBI" id="CHEBI:30616"/>
        <dbReference type="ChEBI" id="CHEBI:43474"/>
        <dbReference type="ChEBI" id="CHEBI:456216"/>
        <dbReference type="EC" id="3.6.4.12"/>
    </reaction>
</comment>
<keyword evidence="6 11" id="KW-0347">Helicase</keyword>
<feature type="compositionally biased region" description="Polar residues" evidence="12">
    <location>
        <begin position="102"/>
        <end position="111"/>
    </location>
</feature>
<dbReference type="InterPro" id="IPR008047">
    <property type="entry name" value="MCM_4"/>
</dbReference>
<evidence type="ECO:0000256" key="12">
    <source>
        <dbReference type="SAM" id="MobiDB-lite"/>
    </source>
</evidence>
<dbReference type="EMBL" id="JAEUBG010004581">
    <property type="protein sequence ID" value="KAH3681132.1"/>
    <property type="molecule type" value="Genomic_DNA"/>
</dbReference>
<dbReference type="GO" id="GO:1902975">
    <property type="term" value="P:mitotic DNA replication initiation"/>
    <property type="evidence" value="ECO:0007669"/>
    <property type="project" value="TreeGrafter"/>
</dbReference>
<gene>
    <name evidence="14" type="ORF">WICPIJ_007907</name>
</gene>
<dbReference type="InterPro" id="IPR027925">
    <property type="entry name" value="MCM_N"/>
</dbReference>
<keyword evidence="3 11" id="KW-0235">DNA replication</keyword>
<dbReference type="Pfam" id="PF17855">
    <property type="entry name" value="MCM_lid"/>
    <property type="match status" value="1"/>
</dbReference>
<dbReference type="Gene3D" id="3.40.50.300">
    <property type="entry name" value="P-loop containing nucleotide triphosphate hydrolases"/>
    <property type="match status" value="1"/>
</dbReference>
<comment type="function">
    <text evidence="11">Acts as component of the MCM2-7 complex (MCM complex) which is the replicative helicase essential for 'once per cell cycle' DNA replication initiation and elongation in eukaryotic cells. The active ATPase sites in the MCM2-7 ring are formed through the interaction surfaces of two neighboring subunits such that a critical structure of a conserved arginine finger motif is provided in trans relative to the ATP-binding site of the Walker A box of the adjacent subunit. The six ATPase active sites, however, are likely to contribute differentially to the complex helicase activity.</text>
</comment>
<dbReference type="Proteomes" id="UP000774326">
    <property type="component" value="Unassembled WGS sequence"/>
</dbReference>
<dbReference type="SUPFAM" id="SSF50249">
    <property type="entry name" value="Nucleic acid-binding proteins"/>
    <property type="match status" value="1"/>
</dbReference>
<evidence type="ECO:0000313" key="15">
    <source>
        <dbReference type="Proteomes" id="UP000774326"/>
    </source>
</evidence>
<dbReference type="Pfam" id="PF00493">
    <property type="entry name" value="MCM"/>
    <property type="match status" value="1"/>
</dbReference>
<reference evidence="14" key="2">
    <citation type="submission" date="2021-01" db="EMBL/GenBank/DDBJ databases">
        <authorList>
            <person name="Schikora-Tamarit M.A."/>
        </authorList>
    </citation>
    <scope>NUCLEOTIDE SEQUENCE</scope>
    <source>
        <strain evidence="14">CBS2887</strain>
    </source>
</reference>
<reference evidence="14" key="1">
    <citation type="journal article" date="2021" name="Open Biol.">
        <title>Shared evolutionary footprints suggest mitochondrial oxidative damage underlies multiple complex I losses in fungi.</title>
        <authorList>
            <person name="Schikora-Tamarit M.A."/>
            <person name="Marcet-Houben M."/>
            <person name="Nosek J."/>
            <person name="Gabaldon T."/>
        </authorList>
    </citation>
    <scope>NUCLEOTIDE SEQUENCE</scope>
    <source>
        <strain evidence="14">CBS2887</strain>
    </source>
</reference>
<dbReference type="InterPro" id="IPR012340">
    <property type="entry name" value="NA-bd_OB-fold"/>
</dbReference>
<evidence type="ECO:0000313" key="14">
    <source>
        <dbReference type="EMBL" id="KAH3681132.1"/>
    </source>
</evidence>
<dbReference type="FunFam" id="2.20.28.10:FF:000003">
    <property type="entry name" value="DNA helicase"/>
    <property type="match status" value="1"/>
</dbReference>
<evidence type="ECO:0000256" key="7">
    <source>
        <dbReference type="ARBA" id="ARBA00022840"/>
    </source>
</evidence>
<feature type="compositionally biased region" description="Acidic residues" evidence="12">
    <location>
        <begin position="179"/>
        <end position="191"/>
    </location>
</feature>
<dbReference type="PROSITE" id="PS50051">
    <property type="entry name" value="MCM_2"/>
    <property type="match status" value="1"/>
</dbReference>
<feature type="compositionally biased region" description="Basic and acidic residues" evidence="12">
    <location>
        <begin position="113"/>
        <end position="141"/>
    </location>
</feature>
<dbReference type="Gene3D" id="3.30.1640.10">
    <property type="entry name" value="mini-chromosome maintenance (MCM) complex, chain A, domain 1"/>
    <property type="match status" value="1"/>
</dbReference>
<dbReference type="GO" id="GO:0003688">
    <property type="term" value="F:DNA replication origin binding"/>
    <property type="evidence" value="ECO:0007669"/>
    <property type="project" value="UniProtKB-ARBA"/>
</dbReference>
<protein>
    <recommendedName>
        <fullName evidence="11">DNA replication licensing factor MCM4</fullName>
        <ecNumber evidence="11">3.6.4.12</ecNumber>
    </recommendedName>
</protein>
<dbReference type="InterPro" id="IPR041562">
    <property type="entry name" value="MCM_lid"/>
</dbReference>
<dbReference type="OrthoDB" id="10251574at2759"/>
<feature type="region of interest" description="Disordered" evidence="12">
    <location>
        <begin position="1"/>
        <end position="195"/>
    </location>
</feature>
<accession>A0A9P8Q0T2</accession>
<evidence type="ECO:0000256" key="1">
    <source>
        <dbReference type="ARBA" id="ARBA00004123"/>
    </source>
</evidence>
<dbReference type="SUPFAM" id="SSF52540">
    <property type="entry name" value="P-loop containing nucleoside triphosphate hydrolases"/>
    <property type="match status" value="1"/>
</dbReference>
<evidence type="ECO:0000256" key="10">
    <source>
        <dbReference type="RuleBase" id="RU004070"/>
    </source>
</evidence>
<dbReference type="GO" id="GO:0006279">
    <property type="term" value="P:premeiotic DNA replication"/>
    <property type="evidence" value="ECO:0007669"/>
    <property type="project" value="UniProtKB-ARBA"/>
</dbReference>
<dbReference type="EC" id="3.6.4.12" evidence="11"/>
<feature type="compositionally biased region" description="Polar residues" evidence="12">
    <location>
        <begin position="53"/>
        <end position="77"/>
    </location>
</feature>
<comment type="subcellular location">
    <subcellularLocation>
        <location evidence="1">Nucleus</location>
    </subcellularLocation>
</comment>
<dbReference type="GO" id="GO:0097373">
    <property type="term" value="C:MCM core complex"/>
    <property type="evidence" value="ECO:0007669"/>
    <property type="project" value="UniProtKB-ARBA"/>
</dbReference>
<dbReference type="InterPro" id="IPR001208">
    <property type="entry name" value="MCM_dom"/>
</dbReference>
<dbReference type="InterPro" id="IPR018525">
    <property type="entry name" value="MCM_CS"/>
</dbReference>
<keyword evidence="8 10" id="KW-0238">DNA-binding</keyword>
<keyword evidence="15" id="KW-1185">Reference proteome</keyword>
<comment type="caution">
    <text evidence="14">The sequence shown here is derived from an EMBL/GenBank/DDBJ whole genome shotgun (WGS) entry which is preliminary data.</text>
</comment>
<feature type="compositionally biased region" description="Polar residues" evidence="12">
    <location>
        <begin position="157"/>
        <end position="168"/>
    </location>
</feature>
<dbReference type="PANTHER" id="PTHR11630">
    <property type="entry name" value="DNA REPLICATION LICENSING FACTOR MCM FAMILY MEMBER"/>
    <property type="match status" value="1"/>
</dbReference>
<dbReference type="AlphaFoldDB" id="A0A9P8Q0T2"/>
<dbReference type="PRINTS" id="PR01660">
    <property type="entry name" value="MCMPROTEIN4"/>
</dbReference>
<dbReference type="GO" id="GO:0043596">
    <property type="term" value="C:nuclear replication fork"/>
    <property type="evidence" value="ECO:0007669"/>
    <property type="project" value="UniProtKB-ARBA"/>
</dbReference>
<keyword evidence="4 10" id="KW-0547">Nucleotide-binding</keyword>
<dbReference type="GO" id="GO:0016787">
    <property type="term" value="F:hydrolase activity"/>
    <property type="evidence" value="ECO:0007669"/>
    <property type="project" value="UniProtKB-KW"/>
</dbReference>
<dbReference type="PANTHER" id="PTHR11630:SF66">
    <property type="entry name" value="DNA REPLICATION LICENSING FACTOR MCM4"/>
    <property type="match status" value="1"/>
</dbReference>